<organism evidence="1 2">
    <name type="scientific">Puccinia graminis f. sp. tritici</name>
    <dbReference type="NCBI Taxonomy" id="56615"/>
    <lineage>
        <taxon>Eukaryota</taxon>
        <taxon>Fungi</taxon>
        <taxon>Dikarya</taxon>
        <taxon>Basidiomycota</taxon>
        <taxon>Pucciniomycotina</taxon>
        <taxon>Pucciniomycetes</taxon>
        <taxon>Pucciniales</taxon>
        <taxon>Pucciniaceae</taxon>
        <taxon>Puccinia</taxon>
    </lineage>
</organism>
<dbReference type="AlphaFoldDB" id="A0A5B0RDB5"/>
<dbReference type="Proteomes" id="UP000325313">
    <property type="component" value="Unassembled WGS sequence"/>
</dbReference>
<name>A0A5B0RDB5_PUCGR</name>
<dbReference type="EMBL" id="VDEP01000218">
    <property type="protein sequence ID" value="KAA1122744.1"/>
    <property type="molecule type" value="Genomic_DNA"/>
</dbReference>
<sequence length="106" mass="11554">MSSRQDPQGRQGSPVCRGQEVTLLPFLQEVAFLTRGFSMRTPACIIPAGQTGHHKASMLSLFVKVTTTTHSAWSGCKPTTGHISLSLAARLKLHEIDIAQSAMWHL</sequence>
<evidence type="ECO:0000313" key="2">
    <source>
        <dbReference type="Proteomes" id="UP000325313"/>
    </source>
</evidence>
<proteinExistence type="predicted"/>
<protein>
    <submittedName>
        <fullName evidence="1">Uncharacterized protein</fullName>
    </submittedName>
</protein>
<gene>
    <name evidence="1" type="ORF">PGTUg99_006160</name>
</gene>
<reference evidence="1 2" key="1">
    <citation type="submission" date="2019-05" db="EMBL/GenBank/DDBJ databases">
        <title>Emergence of the Ug99 lineage of the wheat stem rust pathogen through somatic hybridization.</title>
        <authorList>
            <person name="Li F."/>
            <person name="Upadhyaya N.M."/>
            <person name="Sperschneider J."/>
            <person name="Matny O."/>
            <person name="Nguyen-Phuc H."/>
            <person name="Mago R."/>
            <person name="Raley C."/>
            <person name="Miller M.E."/>
            <person name="Silverstein K.A.T."/>
            <person name="Henningsen E."/>
            <person name="Hirsch C.D."/>
            <person name="Visser B."/>
            <person name="Pretorius Z.A."/>
            <person name="Steffenson B.J."/>
            <person name="Schwessinger B."/>
            <person name="Dodds P.N."/>
            <person name="Figueroa M."/>
        </authorList>
    </citation>
    <scope>NUCLEOTIDE SEQUENCE [LARGE SCALE GENOMIC DNA]</scope>
    <source>
        <strain evidence="1 2">Ug99</strain>
    </source>
</reference>
<accession>A0A5B0RDB5</accession>
<evidence type="ECO:0000313" key="1">
    <source>
        <dbReference type="EMBL" id="KAA1122744.1"/>
    </source>
</evidence>
<comment type="caution">
    <text evidence="1">The sequence shown here is derived from an EMBL/GenBank/DDBJ whole genome shotgun (WGS) entry which is preliminary data.</text>
</comment>